<feature type="transmembrane region" description="Helical" evidence="9">
    <location>
        <begin position="172"/>
        <end position="196"/>
    </location>
</feature>
<feature type="transmembrane region" description="Helical" evidence="9">
    <location>
        <begin position="55"/>
        <end position="76"/>
    </location>
</feature>
<sequence>MGFALLALICAVALLGPLLALPDRLRLPVVIGELAVGLILGQSGFRIADPTEPTFAFLGQIGFALVMVVAGSHVPIRDPALRSGMRTGLLRAAVVGAASVPLGFGIAQLFGTDHGWLYAVLLASSSASLVLPALAGVRTDVPVLEQLLPQLAVADAVCIVLLPLAIEPKNALGAGLGALVVIAAALVAAWVARLLVTRGFEARIRAVSREHSLAIELRFWLVVVFAVAAIATALHVSVMLAGFACGIALAAAGEPERLGKQLFAITEGLFAPIFFVWLGASIDLRHLVTHPQAILLGVVLGLGALLVHCIPVLLRQPWPAAIVTAAQLGVPIAAVSMGETLGILASGEGAAILLGAMITIGATTLASRRLRAVAEAQAPVG</sequence>
<evidence type="ECO:0000256" key="9">
    <source>
        <dbReference type="SAM" id="Phobius"/>
    </source>
</evidence>
<feature type="domain" description="Cation/H+ exchanger transmembrane" evidence="10">
    <location>
        <begin position="12"/>
        <end position="361"/>
    </location>
</feature>
<dbReference type="Gene3D" id="1.20.1530.20">
    <property type="match status" value="1"/>
</dbReference>
<feature type="transmembrane region" description="Helical" evidence="9">
    <location>
        <begin position="147"/>
        <end position="166"/>
    </location>
</feature>
<keyword evidence="6 9" id="KW-1133">Transmembrane helix</keyword>
<dbReference type="RefSeq" id="WP_344029298.1">
    <property type="nucleotide sequence ID" value="NZ_BAAAOB010000001.1"/>
</dbReference>
<evidence type="ECO:0000256" key="7">
    <source>
        <dbReference type="ARBA" id="ARBA00023065"/>
    </source>
</evidence>
<keyword evidence="12" id="KW-1185">Reference proteome</keyword>
<organism evidence="11 12">
    <name type="scientific">Leucobacter iarius</name>
    <dbReference type="NCBI Taxonomy" id="333963"/>
    <lineage>
        <taxon>Bacteria</taxon>
        <taxon>Bacillati</taxon>
        <taxon>Actinomycetota</taxon>
        <taxon>Actinomycetes</taxon>
        <taxon>Micrococcales</taxon>
        <taxon>Microbacteriaceae</taxon>
        <taxon>Leucobacter</taxon>
    </lineage>
</organism>
<feature type="transmembrane region" description="Helical" evidence="9">
    <location>
        <begin position="341"/>
        <end position="362"/>
    </location>
</feature>
<dbReference type="Pfam" id="PF00999">
    <property type="entry name" value="Na_H_Exchanger"/>
    <property type="match status" value="1"/>
</dbReference>
<evidence type="ECO:0000256" key="3">
    <source>
        <dbReference type="ARBA" id="ARBA00022448"/>
    </source>
</evidence>
<name>A0ABP4XL95_9MICO</name>
<comment type="similarity">
    <text evidence="2">Belongs to the monovalent cation:proton antiporter 2 (CPA2) transporter (TC 2.A.37) family.</text>
</comment>
<feature type="transmembrane region" description="Helical" evidence="9">
    <location>
        <begin position="88"/>
        <end position="110"/>
    </location>
</feature>
<protein>
    <submittedName>
        <fullName evidence="11">Cation:proton antiporter</fullName>
    </submittedName>
</protein>
<feature type="transmembrane region" description="Helical" evidence="9">
    <location>
        <begin position="294"/>
        <end position="314"/>
    </location>
</feature>
<dbReference type="PANTHER" id="PTHR43562:SF1">
    <property type="entry name" value="NA(+)_H(+) ANTIPORTER YJBQ-RELATED"/>
    <property type="match status" value="1"/>
</dbReference>
<gene>
    <name evidence="11" type="ORF">GCM10009768_06750</name>
</gene>
<dbReference type="Proteomes" id="UP001500851">
    <property type="component" value="Unassembled WGS sequence"/>
</dbReference>
<feature type="transmembrane region" description="Helical" evidence="9">
    <location>
        <begin position="116"/>
        <end position="135"/>
    </location>
</feature>
<evidence type="ECO:0000313" key="11">
    <source>
        <dbReference type="EMBL" id="GAA1780485.1"/>
    </source>
</evidence>
<dbReference type="InterPro" id="IPR038770">
    <property type="entry name" value="Na+/solute_symporter_sf"/>
</dbReference>
<keyword evidence="5 9" id="KW-0812">Transmembrane</keyword>
<comment type="caution">
    <text evidence="11">The sequence shown here is derived from an EMBL/GenBank/DDBJ whole genome shotgun (WGS) entry which is preliminary data.</text>
</comment>
<keyword evidence="7" id="KW-0406">Ion transport</keyword>
<evidence type="ECO:0000259" key="10">
    <source>
        <dbReference type="Pfam" id="PF00999"/>
    </source>
</evidence>
<evidence type="ECO:0000256" key="8">
    <source>
        <dbReference type="ARBA" id="ARBA00023136"/>
    </source>
</evidence>
<comment type="subcellular location">
    <subcellularLocation>
        <location evidence="1">Membrane</location>
        <topology evidence="1">Multi-pass membrane protein</topology>
    </subcellularLocation>
</comment>
<keyword evidence="8 9" id="KW-0472">Membrane</keyword>
<evidence type="ECO:0000256" key="5">
    <source>
        <dbReference type="ARBA" id="ARBA00022692"/>
    </source>
</evidence>
<feature type="transmembrane region" description="Helical" evidence="9">
    <location>
        <begin position="262"/>
        <end position="282"/>
    </location>
</feature>
<dbReference type="EMBL" id="BAAAOB010000001">
    <property type="protein sequence ID" value="GAA1780485.1"/>
    <property type="molecule type" value="Genomic_DNA"/>
</dbReference>
<evidence type="ECO:0000256" key="6">
    <source>
        <dbReference type="ARBA" id="ARBA00022989"/>
    </source>
</evidence>
<proteinExistence type="inferred from homology"/>
<keyword evidence="3" id="KW-0813">Transport</keyword>
<evidence type="ECO:0000313" key="12">
    <source>
        <dbReference type="Proteomes" id="UP001500851"/>
    </source>
</evidence>
<feature type="transmembrane region" description="Helical" evidence="9">
    <location>
        <begin position="217"/>
        <end position="250"/>
    </location>
</feature>
<evidence type="ECO:0000256" key="1">
    <source>
        <dbReference type="ARBA" id="ARBA00004141"/>
    </source>
</evidence>
<dbReference type="PANTHER" id="PTHR43562">
    <property type="entry name" value="NAPA-TYPE SODIUM/HYDROGEN ANTIPORTER"/>
    <property type="match status" value="1"/>
</dbReference>
<accession>A0ABP4XL95</accession>
<evidence type="ECO:0000256" key="4">
    <source>
        <dbReference type="ARBA" id="ARBA00022449"/>
    </source>
</evidence>
<dbReference type="InterPro" id="IPR006153">
    <property type="entry name" value="Cation/H_exchanger_TM"/>
</dbReference>
<keyword evidence="4" id="KW-0050">Antiport</keyword>
<evidence type="ECO:0000256" key="2">
    <source>
        <dbReference type="ARBA" id="ARBA00005551"/>
    </source>
</evidence>
<reference evidence="12" key="1">
    <citation type="journal article" date="2019" name="Int. J. Syst. Evol. Microbiol.">
        <title>The Global Catalogue of Microorganisms (GCM) 10K type strain sequencing project: providing services to taxonomists for standard genome sequencing and annotation.</title>
        <authorList>
            <consortium name="The Broad Institute Genomics Platform"/>
            <consortium name="The Broad Institute Genome Sequencing Center for Infectious Disease"/>
            <person name="Wu L."/>
            <person name="Ma J."/>
        </authorList>
    </citation>
    <scope>NUCLEOTIDE SEQUENCE [LARGE SCALE GENOMIC DNA]</scope>
    <source>
        <strain evidence="12">JCM 14736</strain>
    </source>
</reference>